<dbReference type="InterPro" id="IPR056792">
    <property type="entry name" value="PRC_RimM"/>
</dbReference>
<gene>
    <name evidence="5 8" type="primary">rimM</name>
    <name evidence="8" type="ORF">E6P07_08790</name>
</gene>
<dbReference type="Proteomes" id="UP000426424">
    <property type="component" value="Chromosome"/>
</dbReference>
<dbReference type="GO" id="GO:0043022">
    <property type="term" value="F:ribosome binding"/>
    <property type="evidence" value="ECO:0007669"/>
    <property type="project" value="InterPro"/>
</dbReference>
<dbReference type="InterPro" id="IPR036976">
    <property type="entry name" value="RimM_N_sf"/>
</dbReference>
<dbReference type="EMBL" id="CP039268">
    <property type="protein sequence ID" value="QGU33062.1"/>
    <property type="molecule type" value="Genomic_DNA"/>
</dbReference>
<evidence type="ECO:0000256" key="5">
    <source>
        <dbReference type="HAMAP-Rule" id="MF_00014"/>
    </source>
</evidence>
<evidence type="ECO:0000256" key="4">
    <source>
        <dbReference type="ARBA" id="ARBA00023186"/>
    </source>
</evidence>
<evidence type="ECO:0000256" key="2">
    <source>
        <dbReference type="ARBA" id="ARBA00022517"/>
    </source>
</evidence>
<reference evidence="8 9" key="1">
    <citation type="submission" date="2019-12" db="EMBL/GenBank/DDBJ databases">
        <title>The complete genome of the thermophilic, anoxygenic phototrophic gammaproteobacterium Thermochromatium tepidum.</title>
        <authorList>
            <person name="Sattley W.M."/>
            <person name="Swingley W.D."/>
            <person name="Burchell B.M."/>
            <person name="Gurbani S.A."/>
            <person name="Kujawa C.M."/>
            <person name="Nuccio D.A."/>
            <person name="Schladweiler J."/>
            <person name="Shaffer K.N."/>
            <person name="Stokes L.M."/>
            <person name="Touchman J.W."/>
            <person name="Blankenship R.E."/>
            <person name="Madigan M.T."/>
        </authorList>
    </citation>
    <scope>NUCLEOTIDE SEQUENCE [LARGE SCALE GENOMIC DNA]</scope>
    <source>
        <strain evidence="8 9">ATCC 43061</strain>
    </source>
</reference>
<dbReference type="PANTHER" id="PTHR33692:SF1">
    <property type="entry name" value="RIBOSOME MATURATION FACTOR RIMM"/>
    <property type="match status" value="1"/>
</dbReference>
<dbReference type="NCBIfam" id="TIGR02273">
    <property type="entry name" value="16S_RimM"/>
    <property type="match status" value="1"/>
</dbReference>
<dbReference type="SUPFAM" id="SSF50346">
    <property type="entry name" value="PRC-barrel domain"/>
    <property type="match status" value="1"/>
</dbReference>
<dbReference type="HAMAP" id="MF_00014">
    <property type="entry name" value="Ribosome_mat_RimM"/>
    <property type="match status" value="1"/>
</dbReference>
<dbReference type="OrthoDB" id="9783509at2"/>
<dbReference type="Pfam" id="PF24986">
    <property type="entry name" value="PRC_RimM"/>
    <property type="match status" value="1"/>
</dbReference>
<dbReference type="Gene3D" id="2.40.30.60">
    <property type="entry name" value="RimM"/>
    <property type="match status" value="1"/>
</dbReference>
<dbReference type="AlphaFoldDB" id="A0A6I6E5E1"/>
<dbReference type="InterPro" id="IPR011961">
    <property type="entry name" value="RimM"/>
</dbReference>
<evidence type="ECO:0000313" key="8">
    <source>
        <dbReference type="EMBL" id="QGU33062.1"/>
    </source>
</evidence>
<comment type="similarity">
    <text evidence="5">Belongs to the RimM family.</text>
</comment>
<dbReference type="GO" id="GO:0042274">
    <property type="term" value="P:ribosomal small subunit biogenesis"/>
    <property type="evidence" value="ECO:0007669"/>
    <property type="project" value="UniProtKB-UniRule"/>
</dbReference>
<keyword evidence="1 5" id="KW-0963">Cytoplasm</keyword>
<sequence length="169" mass="18861">MSGASSSVRVVLGRVSGLYGVKGWVRVYSETDPREGILSYSPWLLGPEAVSRRLIEGRVHGKGLIARLEGCDDRDQAAALIGQEIAIRRDQLPPPRPDEFYWIDLEGLTVVTQTDVELGRVSHLFSTGANDVLVVQGKRERLIPFFWGDVILDVDFDRGLIRVDWDPAF</sequence>
<comment type="subunit">
    <text evidence="5">Binds ribosomal protein uS19.</text>
</comment>
<name>A0A6I6E5E1_THETI</name>
<feature type="domain" description="Ribosome maturation factor RimM PRC barrel" evidence="7">
    <location>
        <begin position="102"/>
        <end position="165"/>
    </location>
</feature>
<comment type="domain">
    <text evidence="5">The PRC barrel domain binds ribosomal protein uS19.</text>
</comment>
<evidence type="ECO:0000313" key="9">
    <source>
        <dbReference type="Proteomes" id="UP000426424"/>
    </source>
</evidence>
<dbReference type="GO" id="GO:0005737">
    <property type="term" value="C:cytoplasm"/>
    <property type="evidence" value="ECO:0007669"/>
    <property type="project" value="UniProtKB-SubCell"/>
</dbReference>
<keyword evidence="4 5" id="KW-0143">Chaperone</keyword>
<dbReference type="KEGG" id="ttp:E6P07_08790"/>
<dbReference type="PANTHER" id="PTHR33692">
    <property type="entry name" value="RIBOSOME MATURATION FACTOR RIMM"/>
    <property type="match status" value="1"/>
</dbReference>
<dbReference type="InterPro" id="IPR011033">
    <property type="entry name" value="PRC_barrel-like_sf"/>
</dbReference>
<comment type="subcellular location">
    <subcellularLocation>
        <location evidence="5">Cytoplasm</location>
    </subcellularLocation>
</comment>
<evidence type="ECO:0000256" key="3">
    <source>
        <dbReference type="ARBA" id="ARBA00022552"/>
    </source>
</evidence>
<accession>A0A6I6E5E1</accession>
<keyword evidence="9" id="KW-1185">Reference proteome</keyword>
<evidence type="ECO:0000259" key="7">
    <source>
        <dbReference type="Pfam" id="PF24986"/>
    </source>
</evidence>
<keyword evidence="3 5" id="KW-0698">rRNA processing</keyword>
<keyword evidence="2 5" id="KW-0690">Ribosome biogenesis</keyword>
<comment type="function">
    <text evidence="5">An accessory protein needed during the final step in the assembly of 30S ribosomal subunit, possibly for assembly of the head region. Essential for efficient processing of 16S rRNA. May be needed both before and after RbfA during the maturation of 16S rRNA. It has affinity for free ribosomal 30S subunits but not for 70S ribosomes.</text>
</comment>
<dbReference type="SUPFAM" id="SSF50447">
    <property type="entry name" value="Translation proteins"/>
    <property type="match status" value="1"/>
</dbReference>
<dbReference type="Gene3D" id="2.30.30.240">
    <property type="entry name" value="PRC-barrel domain"/>
    <property type="match status" value="1"/>
</dbReference>
<proteinExistence type="inferred from homology"/>
<dbReference type="Pfam" id="PF01782">
    <property type="entry name" value="RimM"/>
    <property type="match status" value="1"/>
</dbReference>
<evidence type="ECO:0000256" key="1">
    <source>
        <dbReference type="ARBA" id="ARBA00022490"/>
    </source>
</evidence>
<organism evidence="8 9">
    <name type="scientific">Thermochromatium tepidum ATCC 43061</name>
    <dbReference type="NCBI Taxonomy" id="316276"/>
    <lineage>
        <taxon>Bacteria</taxon>
        <taxon>Pseudomonadati</taxon>
        <taxon>Pseudomonadota</taxon>
        <taxon>Gammaproteobacteria</taxon>
        <taxon>Chromatiales</taxon>
        <taxon>Chromatiaceae</taxon>
        <taxon>Thermochromatium</taxon>
    </lineage>
</organism>
<dbReference type="InterPro" id="IPR002676">
    <property type="entry name" value="RimM_N"/>
</dbReference>
<dbReference type="InterPro" id="IPR009000">
    <property type="entry name" value="Transl_B-barrel_sf"/>
</dbReference>
<protein>
    <recommendedName>
        <fullName evidence="5">Ribosome maturation factor RimM</fullName>
    </recommendedName>
</protein>
<evidence type="ECO:0000259" key="6">
    <source>
        <dbReference type="Pfam" id="PF01782"/>
    </source>
</evidence>
<dbReference type="GO" id="GO:0005840">
    <property type="term" value="C:ribosome"/>
    <property type="evidence" value="ECO:0007669"/>
    <property type="project" value="InterPro"/>
</dbReference>
<dbReference type="GO" id="GO:0006364">
    <property type="term" value="P:rRNA processing"/>
    <property type="evidence" value="ECO:0007669"/>
    <property type="project" value="UniProtKB-UniRule"/>
</dbReference>
<feature type="domain" description="RimM N-terminal" evidence="6">
    <location>
        <begin position="12"/>
        <end position="91"/>
    </location>
</feature>